<sequence length="142" mass="16103">MRLLFATNCKLSKDDGAPKTATSNYRTSLLSRFKQKPSQIHFSTAKRVLRYIKGTINYGLKFEKVVSRDLIGYCDSDGAGSLDDSRSTKGYYFSFYSAIFFWNSKKQKLVAQSLTETKYISTAATAYQAIWIKKILGDLGYQ</sequence>
<dbReference type="RefSeq" id="XP_021288410.1">
    <property type="nucleotide sequence ID" value="XM_021432735.1"/>
</dbReference>
<dbReference type="OrthoDB" id="1000679at2759"/>
<gene>
    <name evidence="2" type="primary">LOC110419638</name>
</gene>
<dbReference type="CDD" id="cd09272">
    <property type="entry name" value="RNase_HI_RT_Ty1"/>
    <property type="match status" value="1"/>
</dbReference>
<keyword evidence="1" id="KW-1185">Reference proteome</keyword>
<name>A0A6J1ANH1_9ROSI</name>
<reference evidence="2" key="1">
    <citation type="submission" date="2025-08" db="UniProtKB">
        <authorList>
            <consortium name="RefSeq"/>
        </authorList>
    </citation>
    <scope>IDENTIFICATION</scope>
    <source>
        <tissue evidence="2">Leaf</tissue>
    </source>
</reference>
<evidence type="ECO:0000313" key="1">
    <source>
        <dbReference type="Proteomes" id="UP000504621"/>
    </source>
</evidence>
<dbReference type="PANTHER" id="PTHR11439">
    <property type="entry name" value="GAG-POL-RELATED RETROTRANSPOSON"/>
    <property type="match status" value="1"/>
</dbReference>
<accession>A0A6J1ANH1</accession>
<dbReference type="AlphaFoldDB" id="A0A6J1ANH1"/>
<protein>
    <submittedName>
        <fullName evidence="2">Uncharacterized protein LOC110419638</fullName>
    </submittedName>
</protein>
<proteinExistence type="predicted"/>
<dbReference type="Proteomes" id="UP000504621">
    <property type="component" value="Unplaced"/>
</dbReference>
<dbReference type="PANTHER" id="PTHR11439:SF503">
    <property type="entry name" value="CYSTEINE-RICH RLK (RECEPTOR-LIKE PROTEIN KINASE) 8"/>
    <property type="match status" value="1"/>
</dbReference>
<organism evidence="1 2">
    <name type="scientific">Herrania umbratica</name>
    <dbReference type="NCBI Taxonomy" id="108875"/>
    <lineage>
        <taxon>Eukaryota</taxon>
        <taxon>Viridiplantae</taxon>
        <taxon>Streptophyta</taxon>
        <taxon>Embryophyta</taxon>
        <taxon>Tracheophyta</taxon>
        <taxon>Spermatophyta</taxon>
        <taxon>Magnoliopsida</taxon>
        <taxon>eudicotyledons</taxon>
        <taxon>Gunneridae</taxon>
        <taxon>Pentapetalae</taxon>
        <taxon>rosids</taxon>
        <taxon>malvids</taxon>
        <taxon>Malvales</taxon>
        <taxon>Malvaceae</taxon>
        <taxon>Byttnerioideae</taxon>
        <taxon>Herrania</taxon>
    </lineage>
</organism>
<evidence type="ECO:0000313" key="2">
    <source>
        <dbReference type="RefSeq" id="XP_021288410.1"/>
    </source>
</evidence>
<dbReference type="GeneID" id="110419638"/>